<feature type="transmembrane region" description="Helical" evidence="1">
    <location>
        <begin position="75"/>
        <end position="97"/>
    </location>
</feature>
<sequence length="231" mass="27555">MMKVLEEKQIKTEKLYGFTRYLLIEINNGYGLLDCESTTCFGYFYKIYKIDFDLFYKIKKQSEDKREDITKNIKLGRFFMLPIMIVIFFILLIEFIGFNKFNLVLSHSFTYFIFSALPVILSVLFRLGYSYKQKLMINKIFILENSRHYHVVEKFSNFKLKNWLLLIINVVIASSLLIYIYVYGNLIVMFFTTIYLYLLTFSKNIRLSQANTMNIKIFVEKGYSESDSMLL</sequence>
<gene>
    <name evidence="2" type="ORF">SK578_1062</name>
    <name evidence="3" type="ORF">SMIM3I_01444</name>
</gene>
<evidence type="ECO:0000313" key="2">
    <source>
        <dbReference type="EMBL" id="KEQ44966.1"/>
    </source>
</evidence>
<dbReference type="RefSeq" id="WP_042751080.1">
    <property type="nucleotide sequence ID" value="NZ_CP067992.1"/>
</dbReference>
<dbReference type="Proteomes" id="UP000028089">
    <property type="component" value="Unassembled WGS sequence"/>
</dbReference>
<protein>
    <recommendedName>
        <fullName evidence="6">DUF443 family protein</fullName>
    </recommendedName>
</protein>
<evidence type="ECO:0000313" key="5">
    <source>
        <dbReference type="Proteomes" id="UP000075442"/>
    </source>
</evidence>
<evidence type="ECO:0008006" key="6">
    <source>
        <dbReference type="Google" id="ProtNLM"/>
    </source>
</evidence>
<evidence type="ECO:0000313" key="3">
    <source>
        <dbReference type="EMBL" id="KYF32534.1"/>
    </source>
</evidence>
<keyword evidence="1" id="KW-0472">Membrane</keyword>
<dbReference type="EMBL" id="JPFY01000013">
    <property type="protein sequence ID" value="KEQ44966.1"/>
    <property type="molecule type" value="Genomic_DNA"/>
</dbReference>
<name>A0A081QPU3_STRMT</name>
<reference evidence="2 4" key="1">
    <citation type="submission" date="2014-05" db="EMBL/GenBank/DDBJ databases">
        <authorList>
            <person name="Daugherty S.C."/>
            <person name="Tallon L.J."/>
            <person name="Sadzewicz L."/>
            <person name="Kilian M."/>
            <person name="Tettelin H."/>
        </authorList>
    </citation>
    <scope>NUCLEOTIDE SEQUENCE [LARGE SCALE GENOMIC DNA]</scope>
    <source>
        <strain evidence="2 4">SK578</strain>
    </source>
</reference>
<organism evidence="2 4">
    <name type="scientific">Streptococcus mitis</name>
    <dbReference type="NCBI Taxonomy" id="28037"/>
    <lineage>
        <taxon>Bacteria</taxon>
        <taxon>Bacillati</taxon>
        <taxon>Bacillota</taxon>
        <taxon>Bacilli</taxon>
        <taxon>Lactobacillales</taxon>
        <taxon>Streptococcaceae</taxon>
        <taxon>Streptococcus</taxon>
        <taxon>Streptococcus mitis group</taxon>
    </lineage>
</organism>
<keyword evidence="1" id="KW-1133">Transmembrane helix</keyword>
<feature type="transmembrane region" description="Helical" evidence="1">
    <location>
        <begin position="163"/>
        <end position="181"/>
    </location>
</feature>
<evidence type="ECO:0000313" key="4">
    <source>
        <dbReference type="Proteomes" id="UP000028089"/>
    </source>
</evidence>
<dbReference type="EMBL" id="LROU01000144">
    <property type="protein sequence ID" value="KYF32534.1"/>
    <property type="molecule type" value="Genomic_DNA"/>
</dbReference>
<keyword evidence="1" id="KW-0812">Transmembrane</keyword>
<feature type="transmembrane region" description="Helical" evidence="1">
    <location>
        <begin position="187"/>
        <end position="205"/>
    </location>
</feature>
<evidence type="ECO:0000256" key="1">
    <source>
        <dbReference type="SAM" id="Phobius"/>
    </source>
</evidence>
<dbReference type="Proteomes" id="UP000075442">
    <property type="component" value="Unassembled WGS sequence"/>
</dbReference>
<feature type="transmembrane region" description="Helical" evidence="1">
    <location>
        <begin position="109"/>
        <end position="129"/>
    </location>
</feature>
<dbReference type="AlphaFoldDB" id="A0A081QPU3"/>
<reference evidence="3 5" key="2">
    <citation type="submission" date="2016-01" db="EMBL/GenBank/DDBJ databases">
        <title>Highly variable Streptococcus oralis 1 are common among viridans streptococci isolated from primates.</title>
        <authorList>
            <person name="Denapaite D."/>
            <person name="Rieger M."/>
            <person name="Koendgen S."/>
            <person name="Brueckner R."/>
            <person name="Ochigava I."/>
            <person name="Kappeler P."/>
            <person name="Maetz-Rensing K."/>
            <person name="Leendertz F."/>
        </authorList>
    </citation>
    <scope>NUCLEOTIDE SEQUENCE [LARGE SCALE GENOMIC DNA]</scope>
    <source>
        <strain evidence="3 5">M3-1</strain>
    </source>
</reference>
<proteinExistence type="predicted"/>
<accession>A0A081QPU3</accession>
<dbReference type="PATRIC" id="fig|28037.235.peg.2208"/>
<comment type="caution">
    <text evidence="2">The sequence shown here is derived from an EMBL/GenBank/DDBJ whole genome shotgun (WGS) entry which is preliminary data.</text>
</comment>